<comment type="pathway">
    <text evidence="1">Mycotoxin biosynthesis.</text>
</comment>
<evidence type="ECO:0000313" key="4">
    <source>
        <dbReference type="EMBL" id="OCH90271.1"/>
    </source>
</evidence>
<accession>A0A8E2ASP1</accession>
<dbReference type="AlphaFoldDB" id="A0A8E2ASP1"/>
<sequence>MHRALTVRDAVLVVLGSAFVLTSLLSVIVGQYHARRAAVRPREHTFEGDDYPAYYPHELGTVQLTPENTIHYQIYYSSAEREWESIFPAGGGFVRLGPDQRPFGFTLFHQLHCLSRIREAVNARKPTQHVHHCLNYLRQTILCDANPTLEPIIPILNELDVNSEVPRVCMDWTEVYRLAEENHAQQTGGVGGTNASTYL</sequence>
<evidence type="ECO:0000256" key="3">
    <source>
        <dbReference type="ARBA" id="ARBA00035112"/>
    </source>
</evidence>
<dbReference type="GO" id="GO:0043386">
    <property type="term" value="P:mycotoxin biosynthetic process"/>
    <property type="evidence" value="ECO:0007669"/>
    <property type="project" value="InterPro"/>
</dbReference>
<dbReference type="Pfam" id="PF11807">
    <property type="entry name" value="UstYa"/>
    <property type="match status" value="1"/>
</dbReference>
<evidence type="ECO:0000256" key="1">
    <source>
        <dbReference type="ARBA" id="ARBA00004685"/>
    </source>
</evidence>
<dbReference type="PANTHER" id="PTHR33365">
    <property type="entry name" value="YALI0B05434P"/>
    <property type="match status" value="1"/>
</dbReference>
<dbReference type="EMBL" id="KV722408">
    <property type="protein sequence ID" value="OCH90271.1"/>
    <property type="molecule type" value="Genomic_DNA"/>
</dbReference>
<gene>
    <name evidence="4" type="ORF">OBBRIDRAFT_731097</name>
</gene>
<reference evidence="4 5" key="1">
    <citation type="submission" date="2016-07" db="EMBL/GenBank/DDBJ databases">
        <title>Draft genome of the white-rot fungus Obba rivulosa 3A-2.</title>
        <authorList>
            <consortium name="DOE Joint Genome Institute"/>
            <person name="Miettinen O."/>
            <person name="Riley R."/>
            <person name="Acob R."/>
            <person name="Barry K."/>
            <person name="Cullen D."/>
            <person name="De Vries R."/>
            <person name="Hainaut M."/>
            <person name="Hatakka A."/>
            <person name="Henrissat B."/>
            <person name="Hilden K."/>
            <person name="Kuo R."/>
            <person name="Labutti K."/>
            <person name="Lipzen A."/>
            <person name="Makela M.R."/>
            <person name="Sandor L."/>
            <person name="Spatafora J.W."/>
            <person name="Grigoriev I.V."/>
            <person name="Hibbett D.S."/>
        </authorList>
    </citation>
    <scope>NUCLEOTIDE SEQUENCE [LARGE SCALE GENOMIC DNA]</scope>
    <source>
        <strain evidence="4 5">3A-2</strain>
    </source>
</reference>
<name>A0A8E2ASP1_9APHY</name>
<protein>
    <recommendedName>
        <fullName evidence="6">Oxidase ustYa</fullName>
    </recommendedName>
</protein>
<organism evidence="4 5">
    <name type="scientific">Obba rivulosa</name>
    <dbReference type="NCBI Taxonomy" id="1052685"/>
    <lineage>
        <taxon>Eukaryota</taxon>
        <taxon>Fungi</taxon>
        <taxon>Dikarya</taxon>
        <taxon>Basidiomycota</taxon>
        <taxon>Agaricomycotina</taxon>
        <taxon>Agaricomycetes</taxon>
        <taxon>Polyporales</taxon>
        <taxon>Gelatoporiaceae</taxon>
        <taxon>Obba</taxon>
    </lineage>
</organism>
<dbReference type="Proteomes" id="UP000250043">
    <property type="component" value="Unassembled WGS sequence"/>
</dbReference>
<dbReference type="PANTHER" id="PTHR33365:SF11">
    <property type="entry name" value="TAT PATHWAY SIGNAL SEQUENCE"/>
    <property type="match status" value="1"/>
</dbReference>
<dbReference type="GO" id="GO:0016491">
    <property type="term" value="F:oxidoreductase activity"/>
    <property type="evidence" value="ECO:0007669"/>
    <property type="project" value="UniProtKB-KW"/>
</dbReference>
<proteinExistence type="inferred from homology"/>
<keyword evidence="2" id="KW-0560">Oxidoreductase</keyword>
<evidence type="ECO:0000256" key="2">
    <source>
        <dbReference type="ARBA" id="ARBA00023002"/>
    </source>
</evidence>
<comment type="similarity">
    <text evidence="3">Belongs to the ustYa family.</text>
</comment>
<dbReference type="OrthoDB" id="3687641at2759"/>
<evidence type="ECO:0008006" key="6">
    <source>
        <dbReference type="Google" id="ProtNLM"/>
    </source>
</evidence>
<evidence type="ECO:0000313" key="5">
    <source>
        <dbReference type="Proteomes" id="UP000250043"/>
    </source>
</evidence>
<dbReference type="InterPro" id="IPR021765">
    <property type="entry name" value="UstYa-like"/>
</dbReference>
<keyword evidence="5" id="KW-1185">Reference proteome</keyword>